<keyword evidence="2" id="KW-0285">Flavoprotein</keyword>
<evidence type="ECO:0000256" key="4">
    <source>
        <dbReference type="ARBA" id="ARBA00023002"/>
    </source>
</evidence>
<dbReference type="Pfam" id="PF01565">
    <property type="entry name" value="FAD_binding_4"/>
    <property type="match status" value="1"/>
</dbReference>
<comment type="caution">
    <text evidence="7">The sequence shown here is derived from an EMBL/GenBank/DDBJ whole genome shotgun (WGS) entry which is preliminary data.</text>
</comment>
<gene>
    <name evidence="7" type="ORF">ACRE_061820</name>
</gene>
<dbReference type="Proteomes" id="UP000029964">
    <property type="component" value="Unassembled WGS sequence"/>
</dbReference>
<sequence length="508" mass="55716">MSRLLKRSSLAAWLCLCLLAGLVAADSCSAIEAVAPSVQVKYRFDPAYTSTNSEYWSTTCIALKPSCIIYPSSSRDVTAILGALRSNASDPEPFAVKSGGHNPNNYFASVDGGPLISTEKLNHVILDLETGIVRFGPGLRWDELADKLDGSGWSAVGGRMGNVGVGGYMLGGGLSFMSQEYGWAANSVLEFELVVANGTVVTASEDRNPDLFRALKGGGNNFGIVTSFTAQAYRQGQVHGGVMVFPRSRDTDAKMLKAIQDFTVYNDDDKAAVIPTQERAGGGIVDAWIVFMFYDGPSPPETVFKNFTDIKHIVDARKTCSYAELVRTNNWAVLKGQAYVIGTETLPLPEDPSSDLAATMLPEIHEHWREVSKQVDDAVGIIASIAYQPFPRRIAQVARDKGGDLLDMDDDVDRIIIELNYSFVVKKDYERVGQTLEDTYGGMRDRVLAWQEAGQLPDAYAPLFMNDAYDEQDYFSRLRPQHAELARSLAEELDPNGLFRERTGGWKP</sequence>
<protein>
    <submittedName>
        <fullName evidence="7">Bifunctional solanapyrone synthase-like protein</fullName>
    </submittedName>
</protein>
<dbReference type="GO" id="GO:0016491">
    <property type="term" value="F:oxidoreductase activity"/>
    <property type="evidence" value="ECO:0007669"/>
    <property type="project" value="UniProtKB-KW"/>
</dbReference>
<dbReference type="AlphaFoldDB" id="A0A086T156"/>
<keyword evidence="5" id="KW-0732">Signal</keyword>
<evidence type="ECO:0000259" key="6">
    <source>
        <dbReference type="PROSITE" id="PS51387"/>
    </source>
</evidence>
<keyword evidence="3" id="KW-0274">FAD</keyword>
<reference evidence="8" key="1">
    <citation type="journal article" date="2014" name="Genome Announc.">
        <title>Genome sequence and annotation of Acremonium chrysogenum, producer of the beta-lactam antibiotic cephalosporin C.</title>
        <authorList>
            <person name="Terfehr D."/>
            <person name="Dahlmann T.A."/>
            <person name="Specht T."/>
            <person name="Zadra I."/>
            <person name="Kuernsteiner H."/>
            <person name="Kueck U."/>
        </authorList>
    </citation>
    <scope>NUCLEOTIDE SEQUENCE [LARGE SCALE GENOMIC DNA]</scope>
    <source>
        <strain evidence="8">ATCC 11550 / CBS 779.69 / DSM 880 / IAM 14645 / JCM 23072 / IMI 49137</strain>
    </source>
</reference>
<feature type="signal peptide" evidence="5">
    <location>
        <begin position="1"/>
        <end position="25"/>
    </location>
</feature>
<keyword evidence="4" id="KW-0560">Oxidoreductase</keyword>
<dbReference type="GO" id="GO:0071949">
    <property type="term" value="F:FAD binding"/>
    <property type="evidence" value="ECO:0007669"/>
    <property type="project" value="InterPro"/>
</dbReference>
<dbReference type="SUPFAM" id="SSF56176">
    <property type="entry name" value="FAD-binding/transporter-associated domain-like"/>
    <property type="match status" value="1"/>
</dbReference>
<organism evidence="7 8">
    <name type="scientific">Hapsidospora chrysogenum (strain ATCC 11550 / CBS 779.69 / DSM 880 / IAM 14645 / JCM 23072 / IMI 49137)</name>
    <name type="common">Acremonium chrysogenum</name>
    <dbReference type="NCBI Taxonomy" id="857340"/>
    <lineage>
        <taxon>Eukaryota</taxon>
        <taxon>Fungi</taxon>
        <taxon>Dikarya</taxon>
        <taxon>Ascomycota</taxon>
        <taxon>Pezizomycotina</taxon>
        <taxon>Sordariomycetes</taxon>
        <taxon>Hypocreomycetidae</taxon>
        <taxon>Hypocreales</taxon>
        <taxon>Bionectriaceae</taxon>
        <taxon>Hapsidospora</taxon>
    </lineage>
</organism>
<name>A0A086T156_HAPC1</name>
<evidence type="ECO:0000313" key="7">
    <source>
        <dbReference type="EMBL" id="KFH43088.1"/>
    </source>
</evidence>
<dbReference type="PANTHER" id="PTHR42973:SF13">
    <property type="entry name" value="FAD-BINDING PCMH-TYPE DOMAIN-CONTAINING PROTEIN"/>
    <property type="match status" value="1"/>
</dbReference>
<dbReference type="InterPro" id="IPR016166">
    <property type="entry name" value="FAD-bd_PCMH"/>
</dbReference>
<dbReference type="InterPro" id="IPR016169">
    <property type="entry name" value="FAD-bd_PCMH_sub2"/>
</dbReference>
<dbReference type="PANTHER" id="PTHR42973">
    <property type="entry name" value="BINDING OXIDOREDUCTASE, PUTATIVE (AFU_ORTHOLOGUE AFUA_1G17690)-RELATED"/>
    <property type="match status" value="1"/>
</dbReference>
<evidence type="ECO:0000256" key="5">
    <source>
        <dbReference type="SAM" id="SignalP"/>
    </source>
</evidence>
<feature type="chain" id="PRO_5001815404" evidence="5">
    <location>
        <begin position="26"/>
        <end position="508"/>
    </location>
</feature>
<evidence type="ECO:0000256" key="1">
    <source>
        <dbReference type="ARBA" id="ARBA00005466"/>
    </source>
</evidence>
<evidence type="ECO:0000256" key="2">
    <source>
        <dbReference type="ARBA" id="ARBA00022630"/>
    </source>
</evidence>
<dbReference type="OrthoDB" id="2151789at2759"/>
<comment type="similarity">
    <text evidence="1">Belongs to the oxygen-dependent FAD-linked oxidoreductase family.</text>
</comment>
<evidence type="ECO:0000256" key="3">
    <source>
        <dbReference type="ARBA" id="ARBA00022827"/>
    </source>
</evidence>
<evidence type="ECO:0000313" key="8">
    <source>
        <dbReference type="Proteomes" id="UP000029964"/>
    </source>
</evidence>
<feature type="domain" description="FAD-binding PCMH-type" evidence="6">
    <location>
        <begin position="61"/>
        <end position="235"/>
    </location>
</feature>
<dbReference type="InterPro" id="IPR050416">
    <property type="entry name" value="FAD-linked_Oxidoreductase"/>
</dbReference>
<dbReference type="Gene3D" id="3.30.465.10">
    <property type="match status" value="1"/>
</dbReference>
<accession>A0A086T156</accession>
<dbReference type="InterPro" id="IPR006094">
    <property type="entry name" value="Oxid_FAD_bind_N"/>
</dbReference>
<dbReference type="InterPro" id="IPR036318">
    <property type="entry name" value="FAD-bd_PCMH-like_sf"/>
</dbReference>
<dbReference type="HOGENOM" id="CLU_018354_1_0_1"/>
<dbReference type="PROSITE" id="PS51387">
    <property type="entry name" value="FAD_PCMH"/>
    <property type="match status" value="1"/>
</dbReference>
<dbReference type="STRING" id="857340.A0A086T156"/>
<proteinExistence type="inferred from homology"/>
<keyword evidence="8" id="KW-1185">Reference proteome</keyword>
<dbReference type="EMBL" id="JPKY01000078">
    <property type="protein sequence ID" value="KFH43088.1"/>
    <property type="molecule type" value="Genomic_DNA"/>
</dbReference>